<feature type="region of interest" description="Disordered" evidence="1">
    <location>
        <begin position="26"/>
        <end position="45"/>
    </location>
</feature>
<dbReference type="InterPro" id="IPR046342">
    <property type="entry name" value="CBS_dom_sf"/>
</dbReference>
<protein>
    <submittedName>
        <fullName evidence="3">Uncharacterized protein LOC111083468</fullName>
    </submittedName>
</protein>
<dbReference type="RefSeq" id="XP_022235716.1">
    <property type="nucleotide sequence ID" value="XM_022380008.1"/>
</dbReference>
<gene>
    <name evidence="3" type="primary">LOC111083468</name>
</gene>
<evidence type="ECO:0000313" key="2">
    <source>
        <dbReference type="Proteomes" id="UP000694941"/>
    </source>
</evidence>
<keyword evidence="2" id="KW-1185">Reference proteome</keyword>
<dbReference type="GeneID" id="111083468"/>
<evidence type="ECO:0000313" key="3">
    <source>
        <dbReference type="RefSeq" id="XP_022235716.1"/>
    </source>
</evidence>
<organism evidence="2 3">
    <name type="scientific">Limulus polyphemus</name>
    <name type="common">Atlantic horseshoe crab</name>
    <dbReference type="NCBI Taxonomy" id="6850"/>
    <lineage>
        <taxon>Eukaryota</taxon>
        <taxon>Metazoa</taxon>
        <taxon>Ecdysozoa</taxon>
        <taxon>Arthropoda</taxon>
        <taxon>Chelicerata</taxon>
        <taxon>Merostomata</taxon>
        <taxon>Xiphosura</taxon>
        <taxon>Limulidae</taxon>
        <taxon>Limulus</taxon>
    </lineage>
</organism>
<dbReference type="Proteomes" id="UP000694941">
    <property type="component" value="Unplaced"/>
</dbReference>
<reference evidence="3" key="1">
    <citation type="submission" date="2025-08" db="UniProtKB">
        <authorList>
            <consortium name="RefSeq"/>
        </authorList>
    </citation>
    <scope>IDENTIFICATION</scope>
    <source>
        <tissue evidence="3">Muscle</tissue>
    </source>
</reference>
<name>A0ABM1RWG1_LIMPO</name>
<accession>A0ABM1RWG1</accession>
<proteinExistence type="predicted"/>
<evidence type="ECO:0000256" key="1">
    <source>
        <dbReference type="SAM" id="MobiDB-lite"/>
    </source>
</evidence>
<dbReference type="Gene3D" id="3.10.580.10">
    <property type="entry name" value="CBS-domain"/>
    <property type="match status" value="1"/>
</dbReference>
<sequence>MVTPRKGSLWDARKFSLPSRPGAFLRRHSVDPDRRRGSLGQRSLDGSDHHTVLIHRTDSRSLSTDPLCAKIDIEDLGEDENLIYLKFFQHFRCYDIIPISAKLVVFDTQLLVS</sequence>